<keyword evidence="3" id="KW-1185">Reference proteome</keyword>
<feature type="compositionally biased region" description="Basic and acidic residues" evidence="1">
    <location>
        <begin position="28"/>
        <end position="51"/>
    </location>
</feature>
<dbReference type="InParanoid" id="A0A2G5EUS2"/>
<feature type="region of interest" description="Disordered" evidence="1">
    <location>
        <begin position="1"/>
        <end position="51"/>
    </location>
</feature>
<dbReference type="Proteomes" id="UP000230069">
    <property type="component" value="Unassembled WGS sequence"/>
</dbReference>
<feature type="compositionally biased region" description="Basic and acidic residues" evidence="1">
    <location>
        <begin position="8"/>
        <end position="20"/>
    </location>
</feature>
<gene>
    <name evidence="2" type="ORF">AQUCO_00400402v1</name>
</gene>
<protein>
    <submittedName>
        <fullName evidence="2">Uncharacterized protein</fullName>
    </submittedName>
</protein>
<evidence type="ECO:0000256" key="1">
    <source>
        <dbReference type="SAM" id="MobiDB-lite"/>
    </source>
</evidence>
<evidence type="ECO:0000313" key="3">
    <source>
        <dbReference type="Proteomes" id="UP000230069"/>
    </source>
</evidence>
<name>A0A2G5EUS2_AQUCA</name>
<proteinExistence type="predicted"/>
<dbReference type="AlphaFoldDB" id="A0A2G5EUS2"/>
<organism evidence="2 3">
    <name type="scientific">Aquilegia coerulea</name>
    <name type="common">Rocky mountain columbine</name>
    <dbReference type="NCBI Taxonomy" id="218851"/>
    <lineage>
        <taxon>Eukaryota</taxon>
        <taxon>Viridiplantae</taxon>
        <taxon>Streptophyta</taxon>
        <taxon>Embryophyta</taxon>
        <taxon>Tracheophyta</taxon>
        <taxon>Spermatophyta</taxon>
        <taxon>Magnoliopsida</taxon>
        <taxon>Ranunculales</taxon>
        <taxon>Ranunculaceae</taxon>
        <taxon>Thalictroideae</taxon>
        <taxon>Aquilegia</taxon>
    </lineage>
</organism>
<dbReference type="OrthoDB" id="10323945at2759"/>
<dbReference type="EMBL" id="KZ305021">
    <property type="protein sequence ID" value="PIA59490.1"/>
    <property type="molecule type" value="Genomic_DNA"/>
</dbReference>
<reference evidence="2 3" key="1">
    <citation type="submission" date="2017-09" db="EMBL/GenBank/DDBJ databases">
        <title>WGS assembly of Aquilegia coerulea Goldsmith.</title>
        <authorList>
            <person name="Hodges S."/>
            <person name="Kramer E."/>
            <person name="Nordborg M."/>
            <person name="Tomkins J."/>
            <person name="Borevitz J."/>
            <person name="Derieg N."/>
            <person name="Yan J."/>
            <person name="Mihaltcheva S."/>
            <person name="Hayes R.D."/>
            <person name="Rokhsar D."/>
        </authorList>
    </citation>
    <scope>NUCLEOTIDE SEQUENCE [LARGE SCALE GENOMIC DNA]</scope>
    <source>
        <strain evidence="3">cv. Goldsmith</strain>
    </source>
</reference>
<accession>A0A2G5EUS2</accession>
<dbReference type="InterPro" id="IPR038956">
    <property type="entry name" value="LEA_5"/>
</dbReference>
<evidence type="ECO:0000313" key="2">
    <source>
        <dbReference type="EMBL" id="PIA59490.1"/>
    </source>
</evidence>
<dbReference type="Pfam" id="PF00477">
    <property type="entry name" value="LEA_5"/>
    <property type="match status" value="1"/>
</dbReference>
<sequence length="81" mass="8970">MASGLQKVSEEIDTIAKQEEETQGTGGKRLEHQVHFAEGRSHGGQPEEKVPKERCHEIINCGGQTVKEQEGVNTKSVEKRD</sequence>